<protein>
    <recommendedName>
        <fullName evidence="1">DUF6916 domain-containing protein</fullName>
    </recommendedName>
</protein>
<sequence>MLEKLSSNTFEPLRGQAFQLQHDALSSDAQATLVEVRQASQDHSGPSGRPPFSLLFACPQLDQAFQSLFTLKHDTTGELDVFLVAVGQDERGLLLEAVFT</sequence>
<dbReference type="InterPro" id="IPR054209">
    <property type="entry name" value="DUF6916"/>
</dbReference>
<gene>
    <name evidence="2" type="ORF">SAMN05216210_0916</name>
</gene>
<keyword evidence="3" id="KW-1185">Reference proteome</keyword>
<organism evidence="2 3">
    <name type="scientific">Halopseudomonas salegens</name>
    <dbReference type="NCBI Taxonomy" id="1434072"/>
    <lineage>
        <taxon>Bacteria</taxon>
        <taxon>Pseudomonadati</taxon>
        <taxon>Pseudomonadota</taxon>
        <taxon>Gammaproteobacteria</taxon>
        <taxon>Pseudomonadales</taxon>
        <taxon>Pseudomonadaceae</taxon>
        <taxon>Halopseudomonas</taxon>
    </lineage>
</organism>
<evidence type="ECO:0000313" key="2">
    <source>
        <dbReference type="EMBL" id="SDT96906.1"/>
    </source>
</evidence>
<feature type="domain" description="DUF6916" evidence="1">
    <location>
        <begin position="6"/>
        <end position="99"/>
    </location>
</feature>
<dbReference type="OrthoDB" id="8926597at2"/>
<dbReference type="EMBL" id="LT629787">
    <property type="protein sequence ID" value="SDT96906.1"/>
    <property type="molecule type" value="Genomic_DNA"/>
</dbReference>
<dbReference type="Pfam" id="PF21880">
    <property type="entry name" value="DUF6916"/>
    <property type="match status" value="1"/>
</dbReference>
<dbReference type="RefSeq" id="WP_092384583.1">
    <property type="nucleotide sequence ID" value="NZ_LT629787.1"/>
</dbReference>
<evidence type="ECO:0000313" key="3">
    <source>
        <dbReference type="Proteomes" id="UP000243924"/>
    </source>
</evidence>
<dbReference type="Proteomes" id="UP000243924">
    <property type="component" value="Chromosome I"/>
</dbReference>
<evidence type="ECO:0000259" key="1">
    <source>
        <dbReference type="Pfam" id="PF21880"/>
    </source>
</evidence>
<reference evidence="3" key="1">
    <citation type="submission" date="2016-10" db="EMBL/GenBank/DDBJ databases">
        <authorList>
            <person name="Varghese N."/>
            <person name="Submissions S."/>
        </authorList>
    </citation>
    <scope>NUCLEOTIDE SEQUENCE [LARGE SCALE GENOMIC DNA]</scope>
    <source>
        <strain evidence="3">CECT 8338</strain>
    </source>
</reference>
<name>A0A1H2EP60_9GAMM</name>
<dbReference type="STRING" id="1434072.SAMN05216210_0916"/>
<proteinExistence type="predicted"/>
<dbReference type="AlphaFoldDB" id="A0A1H2EP60"/>
<accession>A0A1H2EP60</accession>